<evidence type="ECO:0000256" key="5">
    <source>
        <dbReference type="SAM" id="MobiDB-lite"/>
    </source>
</evidence>
<dbReference type="Proteomes" id="UP000287766">
    <property type="component" value="Unassembled WGS sequence"/>
</dbReference>
<dbReference type="InterPro" id="IPR021147">
    <property type="entry name" value="DUF697"/>
</dbReference>
<proteinExistence type="predicted"/>
<keyword evidence="3" id="KW-1133">Transmembrane helix</keyword>
<evidence type="ECO:0000256" key="2">
    <source>
        <dbReference type="ARBA" id="ARBA00022692"/>
    </source>
</evidence>
<feature type="compositionally biased region" description="Basic and acidic residues" evidence="5">
    <location>
        <begin position="22"/>
        <end position="36"/>
    </location>
</feature>
<keyword evidence="2" id="KW-0812">Transmembrane</keyword>
<dbReference type="GO" id="GO:0016020">
    <property type="term" value="C:membrane"/>
    <property type="evidence" value="ECO:0007669"/>
    <property type="project" value="UniProtKB-SubCell"/>
</dbReference>
<feature type="compositionally biased region" description="Low complexity" evidence="5">
    <location>
        <begin position="1"/>
        <end position="15"/>
    </location>
</feature>
<comment type="subcellular location">
    <subcellularLocation>
        <location evidence="1">Membrane</location>
        <topology evidence="1">Multi-pass membrane protein</topology>
    </subcellularLocation>
</comment>
<sequence length="185" mass="19612">MATAKTSTSNASSTSGQAETEADNKTQADHSNVDKSAQAEELIRKHSYAAAGVGLIPIPWVDFIGLTAIQLKMLNELSKTYEVEFSEERGKAIIGSLVSGFLPVAIAQPVASFIKAIPLIGQTTGAVTMSILGGATTYAIGRVFNQHFASGGTFLDLDPAKVKAYFKEQFDVGRKVTAEAKKAEK</sequence>
<evidence type="ECO:0000256" key="3">
    <source>
        <dbReference type="ARBA" id="ARBA00022989"/>
    </source>
</evidence>
<keyword evidence="4" id="KW-0472">Membrane</keyword>
<accession>A0A7Z7ETQ1</accession>
<reference evidence="7" key="1">
    <citation type="journal article" date="2018" name="Front. Microbiol.">
        <title>Genome-Based Analysis Reveals the Taxonomy and Diversity of the Family Idiomarinaceae.</title>
        <authorList>
            <person name="Liu Y."/>
            <person name="Lai Q."/>
            <person name="Shao Z."/>
        </authorList>
    </citation>
    <scope>NUCLEOTIDE SEQUENCE [LARGE SCALE GENOMIC DNA]</scope>
    <source>
        <strain evidence="7">KYW314</strain>
    </source>
</reference>
<dbReference type="EMBL" id="PIPR01000001">
    <property type="protein sequence ID" value="RUO41302.1"/>
    <property type="molecule type" value="Genomic_DNA"/>
</dbReference>
<name>A0A7Z7ETQ1_9GAMM</name>
<keyword evidence="7" id="KW-1185">Reference proteome</keyword>
<gene>
    <name evidence="6" type="ORF">CWE22_03750</name>
</gene>
<dbReference type="AlphaFoldDB" id="A0A7Z7ETQ1"/>
<feature type="region of interest" description="Disordered" evidence="5">
    <location>
        <begin position="1"/>
        <end position="36"/>
    </location>
</feature>
<dbReference type="Pfam" id="PF05128">
    <property type="entry name" value="DUF697"/>
    <property type="match status" value="1"/>
</dbReference>
<evidence type="ECO:0000256" key="1">
    <source>
        <dbReference type="ARBA" id="ARBA00004141"/>
    </source>
</evidence>
<organism evidence="6 7">
    <name type="scientific">Pseudidiomarina aestuarii</name>
    <dbReference type="NCBI Taxonomy" id="624146"/>
    <lineage>
        <taxon>Bacteria</taxon>
        <taxon>Pseudomonadati</taxon>
        <taxon>Pseudomonadota</taxon>
        <taxon>Gammaproteobacteria</taxon>
        <taxon>Alteromonadales</taxon>
        <taxon>Idiomarinaceae</taxon>
        <taxon>Pseudidiomarina</taxon>
    </lineage>
</organism>
<protein>
    <submittedName>
        <fullName evidence="6">GTPase</fullName>
    </submittedName>
</protein>
<evidence type="ECO:0000256" key="4">
    <source>
        <dbReference type="ARBA" id="ARBA00023136"/>
    </source>
</evidence>
<evidence type="ECO:0000313" key="7">
    <source>
        <dbReference type="Proteomes" id="UP000287766"/>
    </source>
</evidence>
<evidence type="ECO:0000313" key="6">
    <source>
        <dbReference type="EMBL" id="RUO41302.1"/>
    </source>
</evidence>
<dbReference type="RefSeq" id="WP_169930034.1">
    <property type="nucleotide sequence ID" value="NZ_PIPR01000001.1"/>
</dbReference>
<comment type="caution">
    <text evidence="6">The sequence shown here is derived from an EMBL/GenBank/DDBJ whole genome shotgun (WGS) entry which is preliminary data.</text>
</comment>